<dbReference type="InterPro" id="IPR001128">
    <property type="entry name" value="Cyt_P450"/>
</dbReference>
<evidence type="ECO:0000256" key="2">
    <source>
        <dbReference type="ARBA" id="ARBA00004370"/>
    </source>
</evidence>
<evidence type="ECO:0000256" key="3">
    <source>
        <dbReference type="ARBA" id="ARBA00010617"/>
    </source>
</evidence>
<evidence type="ECO:0000256" key="1">
    <source>
        <dbReference type="ARBA" id="ARBA00001971"/>
    </source>
</evidence>
<dbReference type="GO" id="GO:0004497">
    <property type="term" value="F:monooxygenase activity"/>
    <property type="evidence" value="ECO:0007669"/>
    <property type="project" value="UniProtKB-KW"/>
</dbReference>
<evidence type="ECO:0000256" key="9">
    <source>
        <dbReference type="ARBA" id="ARBA00023136"/>
    </source>
</evidence>
<evidence type="ECO:0000256" key="4">
    <source>
        <dbReference type="ARBA" id="ARBA00022617"/>
    </source>
</evidence>
<reference evidence="10 11" key="1">
    <citation type="submission" date="2020-05" db="EMBL/GenBank/DDBJ databases">
        <authorList>
            <person name="Campoy J."/>
            <person name="Schneeberger K."/>
            <person name="Spophaly S."/>
        </authorList>
    </citation>
    <scope>NUCLEOTIDE SEQUENCE [LARGE SCALE GENOMIC DNA]</scope>
    <source>
        <strain evidence="10">PruArmRojPasFocal</strain>
    </source>
</reference>
<dbReference type="Gene3D" id="1.10.630.10">
    <property type="entry name" value="Cytochrome P450"/>
    <property type="match status" value="1"/>
</dbReference>
<comment type="similarity">
    <text evidence="3">Belongs to the cytochrome P450 family.</text>
</comment>
<accession>A0A6J5UW43</accession>
<keyword evidence="6" id="KW-0560">Oxidoreductase</keyword>
<evidence type="ECO:0000256" key="6">
    <source>
        <dbReference type="ARBA" id="ARBA00023002"/>
    </source>
</evidence>
<dbReference type="InterPro" id="IPR036396">
    <property type="entry name" value="Cyt_P450_sf"/>
</dbReference>
<dbReference type="SUPFAM" id="SSF48264">
    <property type="entry name" value="Cytochrome P450"/>
    <property type="match status" value="1"/>
</dbReference>
<gene>
    <name evidence="10" type="ORF">CURHAP_LOCUS28389</name>
</gene>
<proteinExistence type="inferred from homology"/>
<evidence type="ECO:0000313" key="11">
    <source>
        <dbReference type="Proteomes" id="UP000507222"/>
    </source>
</evidence>
<keyword evidence="4" id="KW-0349">Heme</keyword>
<evidence type="ECO:0008006" key="12">
    <source>
        <dbReference type="Google" id="ProtNLM"/>
    </source>
</evidence>
<name>A0A6J5UW43_PRUAR</name>
<keyword evidence="7" id="KW-0408">Iron</keyword>
<dbReference type="GO" id="GO:0016020">
    <property type="term" value="C:membrane"/>
    <property type="evidence" value="ECO:0007669"/>
    <property type="project" value="UniProtKB-SubCell"/>
</dbReference>
<keyword evidence="5" id="KW-0479">Metal-binding</keyword>
<dbReference type="EMBL" id="CAEKDK010000004">
    <property type="protein sequence ID" value="CAB4278128.1"/>
    <property type="molecule type" value="Genomic_DNA"/>
</dbReference>
<organism evidence="10 11">
    <name type="scientific">Prunus armeniaca</name>
    <name type="common">Apricot</name>
    <name type="synonym">Armeniaca vulgaris</name>
    <dbReference type="NCBI Taxonomy" id="36596"/>
    <lineage>
        <taxon>Eukaryota</taxon>
        <taxon>Viridiplantae</taxon>
        <taxon>Streptophyta</taxon>
        <taxon>Embryophyta</taxon>
        <taxon>Tracheophyta</taxon>
        <taxon>Spermatophyta</taxon>
        <taxon>Magnoliopsida</taxon>
        <taxon>eudicotyledons</taxon>
        <taxon>Gunneridae</taxon>
        <taxon>Pentapetalae</taxon>
        <taxon>rosids</taxon>
        <taxon>fabids</taxon>
        <taxon>Rosales</taxon>
        <taxon>Rosaceae</taxon>
        <taxon>Amygdaloideae</taxon>
        <taxon>Amygdaleae</taxon>
        <taxon>Prunus</taxon>
    </lineage>
</organism>
<dbReference type="AlphaFoldDB" id="A0A6J5UW43"/>
<dbReference type="Proteomes" id="UP000507222">
    <property type="component" value="Unassembled WGS sequence"/>
</dbReference>
<dbReference type="Pfam" id="PF00067">
    <property type="entry name" value="p450"/>
    <property type="match status" value="1"/>
</dbReference>
<evidence type="ECO:0000256" key="5">
    <source>
        <dbReference type="ARBA" id="ARBA00022723"/>
    </source>
</evidence>
<evidence type="ECO:0000313" key="10">
    <source>
        <dbReference type="EMBL" id="CAB4278128.1"/>
    </source>
</evidence>
<sequence length="101" mass="11345">MPTIVVSSPKAAELFLKTHDLAFASRPPHEGAKHISFGQRNLRFAEYCSYWCDIRKMCTLELLSNQKINSFKSMRIEEVALRVEAIRAAANCGSIVGEQSE</sequence>
<dbReference type="PANTHER" id="PTHR47943:SF2">
    <property type="entry name" value="CYTOCHROME P450"/>
    <property type="match status" value="1"/>
</dbReference>
<dbReference type="GO" id="GO:0016705">
    <property type="term" value="F:oxidoreductase activity, acting on paired donors, with incorporation or reduction of molecular oxygen"/>
    <property type="evidence" value="ECO:0007669"/>
    <property type="project" value="InterPro"/>
</dbReference>
<dbReference type="PANTHER" id="PTHR47943">
    <property type="entry name" value="CYTOCHROME P450 93A3-LIKE"/>
    <property type="match status" value="1"/>
</dbReference>
<dbReference type="GO" id="GO:0005506">
    <property type="term" value="F:iron ion binding"/>
    <property type="evidence" value="ECO:0007669"/>
    <property type="project" value="InterPro"/>
</dbReference>
<comment type="subcellular location">
    <subcellularLocation>
        <location evidence="2">Membrane</location>
    </subcellularLocation>
</comment>
<keyword evidence="8" id="KW-0503">Monooxygenase</keyword>
<dbReference type="GO" id="GO:0020037">
    <property type="term" value="F:heme binding"/>
    <property type="evidence" value="ECO:0007669"/>
    <property type="project" value="InterPro"/>
</dbReference>
<evidence type="ECO:0000256" key="8">
    <source>
        <dbReference type="ARBA" id="ARBA00023033"/>
    </source>
</evidence>
<protein>
    <recommendedName>
        <fullName evidence="12">Cytochrome P450</fullName>
    </recommendedName>
</protein>
<comment type="cofactor">
    <cofactor evidence="1">
        <name>heme</name>
        <dbReference type="ChEBI" id="CHEBI:30413"/>
    </cofactor>
</comment>
<evidence type="ECO:0000256" key="7">
    <source>
        <dbReference type="ARBA" id="ARBA00023004"/>
    </source>
</evidence>
<keyword evidence="9" id="KW-0472">Membrane</keyword>